<evidence type="ECO:0000313" key="1">
    <source>
        <dbReference type="EMBL" id="CAD8133753.1"/>
    </source>
</evidence>
<gene>
    <name evidence="1" type="ORF">PPENT_87.1.T0020593</name>
</gene>
<dbReference type="EMBL" id="CAJJDO010000002">
    <property type="protein sequence ID" value="CAD8133753.1"/>
    <property type="molecule type" value="Genomic_DNA"/>
</dbReference>
<comment type="caution">
    <text evidence="1">The sequence shown here is derived from an EMBL/GenBank/DDBJ whole genome shotgun (WGS) entry which is preliminary data.</text>
</comment>
<keyword evidence="2" id="KW-1185">Reference proteome</keyword>
<organism evidence="1 2">
    <name type="scientific">Paramecium pentaurelia</name>
    <dbReference type="NCBI Taxonomy" id="43138"/>
    <lineage>
        <taxon>Eukaryota</taxon>
        <taxon>Sar</taxon>
        <taxon>Alveolata</taxon>
        <taxon>Ciliophora</taxon>
        <taxon>Intramacronucleata</taxon>
        <taxon>Oligohymenophorea</taxon>
        <taxon>Peniculida</taxon>
        <taxon>Parameciidae</taxon>
        <taxon>Paramecium</taxon>
    </lineage>
</organism>
<dbReference type="AlphaFoldDB" id="A0A8S1S2H3"/>
<sequence>MRCQIYCFSLGQLDQTINLKIQNNLQQYLPQLHYNRRNPHFQITILHLKKNPIIQYYKNGNLLDIFRQIIKYLKFPKFIHLKLIFKQLGYNDKHIRTTLKLQESPQRYQESEGQYNQLCFSILSIQTLNRFPFQQSILQLFLNIQPPKQKSKSQLIMWLELKCFLNESSKVKTIQTSHNQF</sequence>
<protein>
    <submittedName>
        <fullName evidence="1">Uncharacterized protein</fullName>
    </submittedName>
</protein>
<accession>A0A8S1S2H3</accession>
<dbReference type="Proteomes" id="UP000689195">
    <property type="component" value="Unassembled WGS sequence"/>
</dbReference>
<evidence type="ECO:0000313" key="2">
    <source>
        <dbReference type="Proteomes" id="UP000689195"/>
    </source>
</evidence>
<proteinExistence type="predicted"/>
<name>A0A8S1S2H3_9CILI</name>
<reference evidence="1" key="1">
    <citation type="submission" date="2021-01" db="EMBL/GenBank/DDBJ databases">
        <authorList>
            <consortium name="Genoscope - CEA"/>
            <person name="William W."/>
        </authorList>
    </citation>
    <scope>NUCLEOTIDE SEQUENCE</scope>
</reference>